<reference evidence="2" key="1">
    <citation type="submission" date="2020-05" db="UniProtKB">
        <authorList>
            <consortium name="EnsemblMetazoa"/>
        </authorList>
    </citation>
    <scope>IDENTIFICATION</scope>
    <source>
        <strain evidence="2">FUMOZ</strain>
    </source>
</reference>
<name>A0A182R218_ANOFN</name>
<sequence>MNILDLPNEMLVKVASFLPVKDLKSLSLTCHRFNDLAVGPVLAVKGVLWLNKVEETVNTYGEKELKKQYIDYEVLKKIKRNYHAVGIYLPVDLSSSEFVVLYRRLMTMFSMKKIIRDLHVVDSNKLHMATLYKNCSALFQTLVGLSVTVVDSPIVEDKVMGMDMPSLRWIKWNEEKFHSNMWENRCVLINLTAPKLQQAKFEMPDDMHVTNQNYRSILALKTVDQLQDLECVLGDQVVELLTNNRLPALKRLHLILEECSSSVSWDIIASNTPNLEKLKLKRNPTVIRDIAPLCSFLLYCSALTELHLEGMDISRVIEKTYLWNGIETLHLHDCFACVQRGKKVVFHLQNVRKCCASIGLTRQCQFVFDLPRVEELSLSKGNGSLDILEMPKLRTLHLGVMMRRQMTFLTSEMPALRTLILDTPSMFLPVSESNYSLLLGSGVKLTNLTVICRSAHAINELLENVNRLQPGLATLKLIGMGAVSRISRTTLRSILKLPQLKCLLMTNIQLTAAIDEPYALPRDLQRLRIRSVYTPVNSRFISMKRNQYRLGNVVERKILHHNLVNANTAQVPNYHEMHSTCDTCIDRMSSLLPDA</sequence>
<evidence type="ECO:0000313" key="2">
    <source>
        <dbReference type="EnsemblMetazoa" id="AFUN000207-PA"/>
    </source>
</evidence>
<dbReference type="InterPro" id="IPR032675">
    <property type="entry name" value="LRR_dom_sf"/>
</dbReference>
<protein>
    <submittedName>
        <fullName evidence="2">F-box domain-containing protein</fullName>
    </submittedName>
</protein>
<dbReference type="VEuPathDB" id="VectorBase:AFUN2_003174"/>
<proteinExistence type="predicted"/>
<evidence type="ECO:0000259" key="1">
    <source>
        <dbReference type="PROSITE" id="PS50181"/>
    </source>
</evidence>
<organism evidence="2">
    <name type="scientific">Anopheles funestus</name>
    <name type="common">African malaria mosquito</name>
    <dbReference type="NCBI Taxonomy" id="62324"/>
    <lineage>
        <taxon>Eukaryota</taxon>
        <taxon>Metazoa</taxon>
        <taxon>Ecdysozoa</taxon>
        <taxon>Arthropoda</taxon>
        <taxon>Hexapoda</taxon>
        <taxon>Insecta</taxon>
        <taxon>Pterygota</taxon>
        <taxon>Neoptera</taxon>
        <taxon>Endopterygota</taxon>
        <taxon>Diptera</taxon>
        <taxon>Nematocera</taxon>
        <taxon>Culicoidea</taxon>
        <taxon>Culicidae</taxon>
        <taxon>Anophelinae</taxon>
        <taxon>Anopheles</taxon>
    </lineage>
</organism>
<dbReference type="PROSITE" id="PS50181">
    <property type="entry name" value="FBOX"/>
    <property type="match status" value="1"/>
</dbReference>
<dbReference type="AlphaFoldDB" id="A0A182R218"/>
<dbReference type="Gene3D" id="1.20.1280.50">
    <property type="match status" value="1"/>
</dbReference>
<dbReference type="InterPro" id="IPR001810">
    <property type="entry name" value="F-box_dom"/>
</dbReference>
<feature type="domain" description="F-box" evidence="1">
    <location>
        <begin position="1"/>
        <end position="52"/>
    </location>
</feature>
<dbReference type="InterPro" id="IPR036047">
    <property type="entry name" value="F-box-like_dom_sf"/>
</dbReference>
<dbReference type="VEuPathDB" id="VectorBase:AFUN000207"/>
<accession>A0A182R218</accession>
<dbReference type="EnsemblMetazoa" id="AFUN000207-RA">
    <property type="protein sequence ID" value="AFUN000207-PA"/>
    <property type="gene ID" value="AFUN000207"/>
</dbReference>
<dbReference type="SUPFAM" id="SSF52047">
    <property type="entry name" value="RNI-like"/>
    <property type="match status" value="1"/>
</dbReference>
<dbReference type="Gene3D" id="3.80.10.10">
    <property type="entry name" value="Ribonuclease Inhibitor"/>
    <property type="match status" value="1"/>
</dbReference>
<dbReference type="SUPFAM" id="SSF81383">
    <property type="entry name" value="F-box domain"/>
    <property type="match status" value="1"/>
</dbReference>
<dbReference type="Pfam" id="PF12937">
    <property type="entry name" value="F-box-like"/>
    <property type="match status" value="1"/>
</dbReference>